<sequence>MSASPPTPPQVAALLNLAATVLPADPPRLSRVAFWDPDGSAPEVAGLPEEELTVALPRADGVVGPVTVPAAVLPVAAALPVLTRARAARRAAPA</sequence>
<dbReference type="Proteomes" id="UP000278673">
    <property type="component" value="Unassembled WGS sequence"/>
</dbReference>
<evidence type="ECO:0000313" key="3">
    <source>
        <dbReference type="Proteomes" id="UP000278673"/>
    </source>
</evidence>
<keyword evidence="1" id="KW-0472">Membrane</keyword>
<gene>
    <name evidence="2" type="ORF">EBN88_29405</name>
</gene>
<organism evidence="2 3">
    <name type="scientific">Streptomyces triticirhizae</name>
    <dbReference type="NCBI Taxonomy" id="2483353"/>
    <lineage>
        <taxon>Bacteria</taxon>
        <taxon>Bacillati</taxon>
        <taxon>Actinomycetota</taxon>
        <taxon>Actinomycetes</taxon>
        <taxon>Kitasatosporales</taxon>
        <taxon>Streptomycetaceae</taxon>
        <taxon>Streptomyces</taxon>
    </lineage>
</organism>
<evidence type="ECO:0008006" key="4">
    <source>
        <dbReference type="Google" id="ProtNLM"/>
    </source>
</evidence>
<keyword evidence="3" id="KW-1185">Reference proteome</keyword>
<dbReference type="RefSeq" id="WP_158621585.1">
    <property type="nucleotide sequence ID" value="NZ_RFFJ01000344.1"/>
</dbReference>
<proteinExistence type="predicted"/>
<reference evidence="2 3" key="1">
    <citation type="submission" date="2018-10" db="EMBL/GenBank/DDBJ databases">
        <title>Isolation, diversity and antifungal activity of actinobacteria from wheat.</title>
        <authorList>
            <person name="Han C."/>
        </authorList>
    </citation>
    <scope>NUCLEOTIDE SEQUENCE [LARGE SCALE GENOMIC DNA]</scope>
    <source>
        <strain evidence="2 3">NEAU-YY642</strain>
    </source>
</reference>
<accession>A0A3M2KQX6</accession>
<evidence type="ECO:0000256" key="1">
    <source>
        <dbReference type="SAM" id="Phobius"/>
    </source>
</evidence>
<dbReference type="AlphaFoldDB" id="A0A3M2KQX6"/>
<feature type="transmembrane region" description="Helical" evidence="1">
    <location>
        <begin position="62"/>
        <end position="82"/>
    </location>
</feature>
<comment type="caution">
    <text evidence="2">The sequence shown here is derived from an EMBL/GenBank/DDBJ whole genome shotgun (WGS) entry which is preliminary data.</text>
</comment>
<keyword evidence="1" id="KW-0812">Transmembrane</keyword>
<protein>
    <recommendedName>
        <fullName evidence="4">ATP-dependent helicase</fullName>
    </recommendedName>
</protein>
<name>A0A3M2KQX6_9ACTN</name>
<dbReference type="EMBL" id="RFFJ01000344">
    <property type="protein sequence ID" value="RMI27481.1"/>
    <property type="molecule type" value="Genomic_DNA"/>
</dbReference>
<feature type="non-terminal residue" evidence="2">
    <location>
        <position position="94"/>
    </location>
</feature>
<evidence type="ECO:0000313" key="2">
    <source>
        <dbReference type="EMBL" id="RMI27481.1"/>
    </source>
</evidence>
<keyword evidence="1" id="KW-1133">Transmembrane helix</keyword>